<gene>
    <name evidence="1" type="ORF">H7849_23555</name>
</gene>
<reference evidence="1 2" key="1">
    <citation type="submission" date="2020-08" db="EMBL/GenBank/DDBJ databases">
        <title>Edaphobacter telluris sp. nov. and Acidobacterium dinghuensis sp. nov., two acidobacteria isolated from forest soil.</title>
        <authorList>
            <person name="Fu J."/>
            <person name="Qiu L."/>
        </authorList>
    </citation>
    <scope>NUCLEOTIDE SEQUENCE [LARGE SCALE GENOMIC DNA]</scope>
    <source>
        <strain evidence="1">4Y35</strain>
    </source>
</reference>
<organism evidence="1 2">
    <name type="scientific">Alloacidobacterium dinghuense</name>
    <dbReference type="NCBI Taxonomy" id="2763107"/>
    <lineage>
        <taxon>Bacteria</taxon>
        <taxon>Pseudomonadati</taxon>
        <taxon>Acidobacteriota</taxon>
        <taxon>Terriglobia</taxon>
        <taxon>Terriglobales</taxon>
        <taxon>Acidobacteriaceae</taxon>
        <taxon>Alloacidobacterium</taxon>
    </lineage>
</organism>
<dbReference type="EMBL" id="CP060394">
    <property type="protein sequence ID" value="QNI35218.1"/>
    <property type="molecule type" value="Genomic_DNA"/>
</dbReference>
<name>A0A7G8BRP8_9BACT</name>
<accession>A0A7G8BRP8</accession>
<dbReference type="KEGG" id="adin:H7849_23555"/>
<dbReference type="AlphaFoldDB" id="A0A7G8BRP8"/>
<keyword evidence="2" id="KW-1185">Reference proteome</keyword>
<evidence type="ECO:0000313" key="1">
    <source>
        <dbReference type="EMBL" id="QNI35218.1"/>
    </source>
</evidence>
<sequence>MPLVSAHLTLRAGSTADPAGLKGAANITADLDFIGMQYGDRVTALST</sequence>
<proteinExistence type="predicted"/>
<evidence type="ECO:0000313" key="2">
    <source>
        <dbReference type="Proteomes" id="UP000515312"/>
    </source>
</evidence>
<dbReference type="Proteomes" id="UP000515312">
    <property type="component" value="Chromosome"/>
</dbReference>
<dbReference type="RefSeq" id="WP_186747927.1">
    <property type="nucleotide sequence ID" value="NZ_CP060394.1"/>
</dbReference>
<protein>
    <submittedName>
        <fullName evidence="1">Uncharacterized protein</fullName>
    </submittedName>
</protein>